<feature type="compositionally biased region" description="Basic residues" evidence="1">
    <location>
        <begin position="74"/>
        <end position="85"/>
    </location>
</feature>
<name>A0A0A9D2A7_ARUDO</name>
<dbReference type="AlphaFoldDB" id="A0A0A9D2A7"/>
<protein>
    <submittedName>
        <fullName evidence="2">Uncharacterized protein</fullName>
    </submittedName>
</protein>
<organism evidence="2">
    <name type="scientific">Arundo donax</name>
    <name type="common">Giant reed</name>
    <name type="synonym">Donax arundinaceus</name>
    <dbReference type="NCBI Taxonomy" id="35708"/>
    <lineage>
        <taxon>Eukaryota</taxon>
        <taxon>Viridiplantae</taxon>
        <taxon>Streptophyta</taxon>
        <taxon>Embryophyta</taxon>
        <taxon>Tracheophyta</taxon>
        <taxon>Spermatophyta</taxon>
        <taxon>Magnoliopsida</taxon>
        <taxon>Liliopsida</taxon>
        <taxon>Poales</taxon>
        <taxon>Poaceae</taxon>
        <taxon>PACMAD clade</taxon>
        <taxon>Arundinoideae</taxon>
        <taxon>Arundineae</taxon>
        <taxon>Arundo</taxon>
    </lineage>
</organism>
<feature type="region of interest" description="Disordered" evidence="1">
    <location>
        <begin position="60"/>
        <end position="85"/>
    </location>
</feature>
<accession>A0A0A9D2A7</accession>
<reference evidence="2" key="2">
    <citation type="journal article" date="2015" name="Data Brief">
        <title>Shoot transcriptome of the giant reed, Arundo donax.</title>
        <authorList>
            <person name="Barrero R.A."/>
            <person name="Guerrero F.D."/>
            <person name="Moolhuijzen P."/>
            <person name="Goolsby J.A."/>
            <person name="Tidwell J."/>
            <person name="Bellgard S.E."/>
            <person name="Bellgard M.I."/>
        </authorList>
    </citation>
    <scope>NUCLEOTIDE SEQUENCE</scope>
    <source>
        <tissue evidence="2">Shoot tissue taken approximately 20 cm above the soil surface</tissue>
    </source>
</reference>
<evidence type="ECO:0000256" key="1">
    <source>
        <dbReference type="SAM" id="MobiDB-lite"/>
    </source>
</evidence>
<sequence>MCGEYFLRGILGVDMFVKSIFRHSACKCCPATYHCFSGRWLMQPKWNFLIQGSFARVSNPSPGTGWQQGPHLPSRSRLRNCKTHS</sequence>
<proteinExistence type="predicted"/>
<evidence type="ECO:0000313" key="2">
    <source>
        <dbReference type="EMBL" id="JAD80823.1"/>
    </source>
</evidence>
<dbReference type="EMBL" id="GBRH01217072">
    <property type="protein sequence ID" value="JAD80823.1"/>
    <property type="molecule type" value="Transcribed_RNA"/>
</dbReference>
<reference evidence="2" key="1">
    <citation type="submission" date="2014-09" db="EMBL/GenBank/DDBJ databases">
        <authorList>
            <person name="Magalhaes I.L.F."/>
            <person name="Oliveira U."/>
            <person name="Santos F.R."/>
            <person name="Vidigal T.H.D.A."/>
            <person name="Brescovit A.D."/>
            <person name="Santos A.J."/>
        </authorList>
    </citation>
    <scope>NUCLEOTIDE SEQUENCE</scope>
    <source>
        <tissue evidence="2">Shoot tissue taken approximately 20 cm above the soil surface</tissue>
    </source>
</reference>